<keyword evidence="3" id="KW-1185">Reference proteome</keyword>
<evidence type="ECO:0000256" key="1">
    <source>
        <dbReference type="SAM" id="Phobius"/>
    </source>
</evidence>
<keyword evidence="1" id="KW-1133">Transmembrane helix</keyword>
<dbReference type="EMBL" id="JACSQZ010000071">
    <property type="protein sequence ID" value="MBD7916291.1"/>
    <property type="molecule type" value="Genomic_DNA"/>
</dbReference>
<organism evidence="2 3">
    <name type="scientific">Clostridium gallinarum</name>
    <dbReference type="NCBI Taxonomy" id="2762246"/>
    <lineage>
        <taxon>Bacteria</taxon>
        <taxon>Bacillati</taxon>
        <taxon>Bacillota</taxon>
        <taxon>Clostridia</taxon>
        <taxon>Eubacteriales</taxon>
        <taxon>Clostridiaceae</taxon>
        <taxon>Clostridium</taxon>
    </lineage>
</organism>
<protein>
    <submittedName>
        <fullName evidence="2">Uncharacterized protein</fullName>
    </submittedName>
</protein>
<dbReference type="RefSeq" id="WP_191751034.1">
    <property type="nucleotide sequence ID" value="NZ_JACSQZ010000071.1"/>
</dbReference>
<reference evidence="2 3" key="1">
    <citation type="submission" date="2020-08" db="EMBL/GenBank/DDBJ databases">
        <title>A Genomic Blueprint of the Chicken Gut Microbiome.</title>
        <authorList>
            <person name="Gilroy R."/>
            <person name="Ravi A."/>
            <person name="Getino M."/>
            <person name="Pursley I."/>
            <person name="Horton D.L."/>
            <person name="Alikhan N.-F."/>
            <person name="Baker D."/>
            <person name="Gharbi K."/>
            <person name="Hall N."/>
            <person name="Watson M."/>
            <person name="Adriaenssens E.M."/>
            <person name="Foster-Nyarko E."/>
            <person name="Jarju S."/>
            <person name="Secka A."/>
            <person name="Antonio M."/>
            <person name="Oren A."/>
            <person name="Chaudhuri R."/>
            <person name="La Ragione R.M."/>
            <person name="Hildebrand F."/>
            <person name="Pallen M.J."/>
        </authorList>
    </citation>
    <scope>NUCLEOTIDE SEQUENCE [LARGE SCALE GENOMIC DNA]</scope>
    <source>
        <strain evidence="2 3">Sa3CUN1</strain>
    </source>
</reference>
<keyword evidence="1" id="KW-0472">Membrane</keyword>
<comment type="caution">
    <text evidence="2">The sequence shown here is derived from an EMBL/GenBank/DDBJ whole genome shotgun (WGS) entry which is preliminary data.</text>
</comment>
<feature type="transmembrane region" description="Helical" evidence="1">
    <location>
        <begin position="7"/>
        <end position="26"/>
    </location>
</feature>
<accession>A0ABR8Q783</accession>
<dbReference type="Proteomes" id="UP000640335">
    <property type="component" value="Unassembled WGS sequence"/>
</dbReference>
<gene>
    <name evidence="2" type="ORF">H9660_14180</name>
</gene>
<name>A0ABR8Q783_9CLOT</name>
<evidence type="ECO:0000313" key="3">
    <source>
        <dbReference type="Proteomes" id="UP000640335"/>
    </source>
</evidence>
<sequence>MSILKNKAVIITVIGAAAVLLISYFISAKDSSNVNPTDNIISENTNDTETNYYIENNSDDDFKTSIQLSNDEKELIQNNNLVNDSKFSIDERLEAKKVAENFIQAIESFDINKPKETVEEALKYVVDEKKEEIESLYIYLGKNQDIKKKIIDEVKSYEVENEYNNDYILFDVYVNWSVVDKYDQISNSGGSSYEVKLLKFNGEYKVVEYRVI</sequence>
<keyword evidence="1" id="KW-0812">Transmembrane</keyword>
<proteinExistence type="predicted"/>
<evidence type="ECO:0000313" key="2">
    <source>
        <dbReference type="EMBL" id="MBD7916291.1"/>
    </source>
</evidence>